<dbReference type="InterPro" id="IPR015943">
    <property type="entry name" value="WD40/YVTN_repeat-like_dom_sf"/>
</dbReference>
<dbReference type="GO" id="GO:0004497">
    <property type="term" value="F:monooxygenase activity"/>
    <property type="evidence" value="ECO:0007669"/>
    <property type="project" value="InterPro"/>
</dbReference>
<evidence type="ECO:0000256" key="4">
    <source>
        <dbReference type="ARBA" id="ARBA00022490"/>
    </source>
</evidence>
<gene>
    <name evidence="10" type="ORF">IFM89_031853</name>
</gene>
<keyword evidence="6" id="KW-0576">Peroxisome</keyword>
<dbReference type="GO" id="GO:0016558">
    <property type="term" value="P:protein import into peroxisome matrix"/>
    <property type="evidence" value="ECO:0007669"/>
    <property type="project" value="InterPro"/>
</dbReference>
<evidence type="ECO:0000256" key="5">
    <source>
        <dbReference type="ARBA" id="ARBA00022927"/>
    </source>
</evidence>
<keyword evidence="11" id="KW-1185">Reference proteome</keyword>
<keyword evidence="9" id="KW-0812">Transmembrane</keyword>
<evidence type="ECO:0000256" key="7">
    <source>
        <dbReference type="ARBA" id="ARBA00024017"/>
    </source>
</evidence>
<dbReference type="GO" id="GO:0016705">
    <property type="term" value="F:oxidoreductase activity, acting on paired donors, with incorporation or reduction of molecular oxygen"/>
    <property type="evidence" value="ECO:0007669"/>
    <property type="project" value="InterPro"/>
</dbReference>
<reference evidence="10 11" key="1">
    <citation type="submission" date="2020-10" db="EMBL/GenBank/DDBJ databases">
        <title>The Coptis chinensis genome and diversification of protoberbering-type alkaloids.</title>
        <authorList>
            <person name="Wang B."/>
            <person name="Shu S."/>
            <person name="Song C."/>
            <person name="Liu Y."/>
        </authorList>
    </citation>
    <scope>NUCLEOTIDE SEQUENCE [LARGE SCALE GENOMIC DNA]</scope>
    <source>
        <strain evidence="10">HL-2020</strain>
        <tissue evidence="10">Leaf</tissue>
    </source>
</reference>
<dbReference type="Gene3D" id="2.130.10.10">
    <property type="entry name" value="YVTN repeat-like/Quinoprotein amine dehydrogenase"/>
    <property type="match status" value="1"/>
</dbReference>
<evidence type="ECO:0000256" key="8">
    <source>
        <dbReference type="ARBA" id="ARBA00032565"/>
    </source>
</evidence>
<evidence type="ECO:0000313" key="11">
    <source>
        <dbReference type="Proteomes" id="UP000631114"/>
    </source>
</evidence>
<organism evidence="10 11">
    <name type="scientific">Coptis chinensis</name>
    <dbReference type="NCBI Taxonomy" id="261450"/>
    <lineage>
        <taxon>Eukaryota</taxon>
        <taxon>Viridiplantae</taxon>
        <taxon>Streptophyta</taxon>
        <taxon>Embryophyta</taxon>
        <taxon>Tracheophyta</taxon>
        <taxon>Spermatophyta</taxon>
        <taxon>Magnoliopsida</taxon>
        <taxon>Ranunculales</taxon>
        <taxon>Ranunculaceae</taxon>
        <taxon>Coptidoideae</taxon>
        <taxon>Coptis</taxon>
    </lineage>
</organism>
<dbReference type="Pfam" id="PF00400">
    <property type="entry name" value="WD40"/>
    <property type="match status" value="1"/>
</dbReference>
<keyword evidence="9" id="KW-0472">Membrane</keyword>
<dbReference type="InterPro" id="IPR044536">
    <property type="entry name" value="PEX7"/>
</dbReference>
<sequence length="203" mass="22603">MGTILGGDEKYLSNGLPINELADAVDDAQVAIFYRHSQDKLFRDDKFLRDTILNLFIAGCDTIASGLIWILWLVVKTPRLEAKILYELELIFSKKNNELQCGVGTSQNFGILGNGKIHVLDLNPSGPIIEISAFDTADGVYDVTWSENNENLLVAAIADGSVKLYDLALPRTQNSIRSLHEHTREVHSVDWNPVRRDSFLSSS</sequence>
<dbReference type="Proteomes" id="UP000631114">
    <property type="component" value="Unassembled WGS sequence"/>
</dbReference>
<dbReference type="InterPro" id="IPR001128">
    <property type="entry name" value="Cyt_P450"/>
</dbReference>
<keyword evidence="4" id="KW-0963">Cytoplasm</keyword>
<proteinExistence type="inferred from homology"/>
<dbReference type="Pfam" id="PF00067">
    <property type="entry name" value="p450"/>
    <property type="match status" value="1"/>
</dbReference>
<dbReference type="SUPFAM" id="SSF48264">
    <property type="entry name" value="Cytochrome P450"/>
    <property type="match status" value="1"/>
</dbReference>
<dbReference type="EMBL" id="JADFTS010000009">
    <property type="protein sequence ID" value="KAF9590198.1"/>
    <property type="molecule type" value="Genomic_DNA"/>
</dbReference>
<dbReference type="PRINTS" id="PR00463">
    <property type="entry name" value="EP450I"/>
</dbReference>
<dbReference type="OrthoDB" id="273771at2759"/>
<protein>
    <recommendedName>
        <fullName evidence="8">Peroxin-7</fullName>
    </recommendedName>
</protein>
<dbReference type="InterPro" id="IPR002401">
    <property type="entry name" value="Cyt_P450_E_grp-I"/>
</dbReference>
<dbReference type="InterPro" id="IPR036322">
    <property type="entry name" value="WD40_repeat_dom_sf"/>
</dbReference>
<accession>A0A835LCB4</accession>
<dbReference type="Gene3D" id="1.10.630.10">
    <property type="entry name" value="Cytochrome P450"/>
    <property type="match status" value="1"/>
</dbReference>
<dbReference type="PANTHER" id="PTHR46027:SF1">
    <property type="entry name" value="PEROXISOMAL TARGETING SIGNAL 2 RECEPTOR"/>
    <property type="match status" value="1"/>
</dbReference>
<evidence type="ECO:0000256" key="6">
    <source>
        <dbReference type="ARBA" id="ARBA00023140"/>
    </source>
</evidence>
<comment type="similarity">
    <text evidence="7">Belongs to the WD repeat peroxin-7 family.</text>
</comment>
<evidence type="ECO:0000313" key="10">
    <source>
        <dbReference type="EMBL" id="KAF9590198.1"/>
    </source>
</evidence>
<dbReference type="GO" id="GO:0044550">
    <property type="term" value="P:secondary metabolite biosynthetic process"/>
    <property type="evidence" value="ECO:0007669"/>
    <property type="project" value="UniProtKB-ARBA"/>
</dbReference>
<keyword evidence="3" id="KW-0813">Transport</keyword>
<dbReference type="PANTHER" id="PTHR46027">
    <property type="entry name" value="PEROXISOMAL TARGETING SIGNAL 2 RECEPTOR"/>
    <property type="match status" value="1"/>
</dbReference>
<feature type="transmembrane region" description="Helical" evidence="9">
    <location>
        <begin position="52"/>
        <end position="75"/>
    </location>
</feature>
<keyword evidence="9" id="KW-1133">Transmembrane helix</keyword>
<comment type="caution">
    <text evidence="10">The sequence shown here is derived from an EMBL/GenBank/DDBJ whole genome shotgun (WGS) entry which is preliminary data.</text>
</comment>
<dbReference type="GO" id="GO:0005506">
    <property type="term" value="F:iron ion binding"/>
    <property type="evidence" value="ECO:0007669"/>
    <property type="project" value="InterPro"/>
</dbReference>
<dbReference type="InterPro" id="IPR001680">
    <property type="entry name" value="WD40_rpt"/>
</dbReference>
<evidence type="ECO:0000256" key="9">
    <source>
        <dbReference type="SAM" id="Phobius"/>
    </source>
</evidence>
<evidence type="ECO:0000256" key="1">
    <source>
        <dbReference type="ARBA" id="ARBA00004253"/>
    </source>
</evidence>
<evidence type="ECO:0000256" key="3">
    <source>
        <dbReference type="ARBA" id="ARBA00022448"/>
    </source>
</evidence>
<dbReference type="AlphaFoldDB" id="A0A835LCB4"/>
<evidence type="ECO:0000256" key="2">
    <source>
        <dbReference type="ARBA" id="ARBA00004514"/>
    </source>
</evidence>
<dbReference type="SUPFAM" id="SSF50978">
    <property type="entry name" value="WD40 repeat-like"/>
    <property type="match status" value="1"/>
</dbReference>
<dbReference type="GO" id="GO:0005829">
    <property type="term" value="C:cytosol"/>
    <property type="evidence" value="ECO:0007669"/>
    <property type="project" value="UniProtKB-SubCell"/>
</dbReference>
<comment type="subcellular location">
    <subcellularLocation>
        <location evidence="2">Cytoplasm</location>
        <location evidence="2">Cytosol</location>
    </subcellularLocation>
    <subcellularLocation>
        <location evidence="1">Peroxisome matrix</location>
    </subcellularLocation>
</comment>
<dbReference type="GO" id="GO:0005782">
    <property type="term" value="C:peroxisomal matrix"/>
    <property type="evidence" value="ECO:0007669"/>
    <property type="project" value="UniProtKB-SubCell"/>
</dbReference>
<keyword evidence="5" id="KW-0653">Protein transport</keyword>
<dbReference type="GO" id="GO:0005053">
    <property type="term" value="F:peroxisome matrix targeting signal-2 binding"/>
    <property type="evidence" value="ECO:0007669"/>
    <property type="project" value="InterPro"/>
</dbReference>
<dbReference type="GO" id="GO:0020037">
    <property type="term" value="F:heme binding"/>
    <property type="evidence" value="ECO:0007669"/>
    <property type="project" value="InterPro"/>
</dbReference>
<dbReference type="InterPro" id="IPR036396">
    <property type="entry name" value="Cyt_P450_sf"/>
</dbReference>
<name>A0A835LCB4_9MAGN</name>